<dbReference type="EMBL" id="LAZR01000596">
    <property type="protein sequence ID" value="KKN63238.1"/>
    <property type="molecule type" value="Genomic_DNA"/>
</dbReference>
<organism evidence="1">
    <name type="scientific">marine sediment metagenome</name>
    <dbReference type="NCBI Taxonomy" id="412755"/>
    <lineage>
        <taxon>unclassified sequences</taxon>
        <taxon>metagenomes</taxon>
        <taxon>ecological metagenomes</taxon>
    </lineage>
</organism>
<name>A0A0F9VBP5_9ZZZZ</name>
<reference evidence="1" key="1">
    <citation type="journal article" date="2015" name="Nature">
        <title>Complex archaea that bridge the gap between prokaryotes and eukaryotes.</title>
        <authorList>
            <person name="Spang A."/>
            <person name="Saw J.H."/>
            <person name="Jorgensen S.L."/>
            <person name="Zaremba-Niedzwiedzka K."/>
            <person name="Martijn J."/>
            <person name="Lind A.E."/>
            <person name="van Eijk R."/>
            <person name="Schleper C."/>
            <person name="Guy L."/>
            <person name="Ettema T.J."/>
        </authorList>
    </citation>
    <scope>NUCLEOTIDE SEQUENCE</scope>
</reference>
<gene>
    <name evidence="1" type="ORF">LCGC14_0503560</name>
</gene>
<evidence type="ECO:0000313" key="1">
    <source>
        <dbReference type="EMBL" id="KKN63238.1"/>
    </source>
</evidence>
<comment type="caution">
    <text evidence="1">The sequence shown here is derived from an EMBL/GenBank/DDBJ whole genome shotgun (WGS) entry which is preliminary data.</text>
</comment>
<accession>A0A0F9VBP5</accession>
<proteinExistence type="predicted"/>
<protein>
    <submittedName>
        <fullName evidence="1">Uncharacterized protein</fullName>
    </submittedName>
</protein>
<dbReference type="AlphaFoldDB" id="A0A0F9VBP5"/>
<sequence>MNNILNKDQQQELFDYMSNEHDVLLLQSEMQEIENIFIKAVQSEAVAGCRHEIIDARNEVIESGYMCTKCGAFFSGQQSSQSEAMEKDVISHNTHHKFKLWDRIKILLGKKLTVHSEIETKNNEY</sequence>